<reference evidence="1 2" key="1">
    <citation type="journal article" date="2016" name="Mol. Biol. Evol.">
        <title>Comparative Genomics of Early-Diverging Mushroom-Forming Fungi Provides Insights into the Origins of Lignocellulose Decay Capabilities.</title>
        <authorList>
            <person name="Nagy L.G."/>
            <person name="Riley R."/>
            <person name="Tritt A."/>
            <person name="Adam C."/>
            <person name="Daum C."/>
            <person name="Floudas D."/>
            <person name="Sun H."/>
            <person name="Yadav J.S."/>
            <person name="Pangilinan J."/>
            <person name="Larsson K.H."/>
            <person name="Matsuura K."/>
            <person name="Barry K."/>
            <person name="Labutti K."/>
            <person name="Kuo R."/>
            <person name="Ohm R.A."/>
            <person name="Bhattacharya S.S."/>
            <person name="Shirouzu T."/>
            <person name="Yoshinaga Y."/>
            <person name="Martin F.M."/>
            <person name="Grigoriev I.V."/>
            <person name="Hibbett D.S."/>
        </authorList>
    </citation>
    <scope>NUCLEOTIDE SEQUENCE [LARGE SCALE GENOMIC DNA]</scope>
    <source>
        <strain evidence="1 2">93-53</strain>
    </source>
</reference>
<dbReference type="Proteomes" id="UP000076871">
    <property type="component" value="Unassembled WGS sequence"/>
</dbReference>
<name>A0A165GKB8_9APHY</name>
<dbReference type="RefSeq" id="XP_040768212.1">
    <property type="nucleotide sequence ID" value="XM_040902415.1"/>
</dbReference>
<keyword evidence="2" id="KW-1185">Reference proteome</keyword>
<accession>A0A165GKB8</accession>
<gene>
    <name evidence="1" type="ORF">LAESUDRAFT_426636</name>
</gene>
<dbReference type="GeneID" id="63819446"/>
<protein>
    <submittedName>
        <fullName evidence="1">Uncharacterized protein</fullName>
    </submittedName>
</protein>
<evidence type="ECO:0000313" key="1">
    <source>
        <dbReference type="EMBL" id="KZT10472.1"/>
    </source>
</evidence>
<dbReference type="EMBL" id="KV427609">
    <property type="protein sequence ID" value="KZT10472.1"/>
    <property type="molecule type" value="Genomic_DNA"/>
</dbReference>
<organism evidence="1 2">
    <name type="scientific">Laetiporus sulphureus 93-53</name>
    <dbReference type="NCBI Taxonomy" id="1314785"/>
    <lineage>
        <taxon>Eukaryota</taxon>
        <taxon>Fungi</taxon>
        <taxon>Dikarya</taxon>
        <taxon>Basidiomycota</taxon>
        <taxon>Agaricomycotina</taxon>
        <taxon>Agaricomycetes</taxon>
        <taxon>Polyporales</taxon>
        <taxon>Laetiporus</taxon>
    </lineage>
</organism>
<sequence>MTILKRSAFSFSRPLTTSELKAPNNHRRTLSAKMISAPMVHFTSIDSFPDLMATIDGAKLSERAYVYETPLASVREDQAFRSEHHCTQSVPLHCEPTVPQHFSLVSLTSAQCRNDIRRRVEGFEMARIDSASRTRDPQLIPLKDAFFRDDIRRRGEGFEQLAQVDTERVSRMGSDLLEGDEAVIFPWSADDSAPLNSPSPQLSATSTLPSVYSQGSWAGNFSDDGLPCSSEVVSQRVLERTVEGVDGDVREAEAFTSSGSSFDEESFLRMAASLGW</sequence>
<evidence type="ECO:0000313" key="2">
    <source>
        <dbReference type="Proteomes" id="UP000076871"/>
    </source>
</evidence>
<dbReference type="AlphaFoldDB" id="A0A165GKB8"/>
<proteinExistence type="predicted"/>
<dbReference type="OrthoDB" id="2754366at2759"/>
<dbReference type="InParanoid" id="A0A165GKB8"/>